<feature type="binding site" evidence="15">
    <location>
        <position position="198"/>
    </location>
    <ligand>
        <name>substrate</name>
    </ligand>
</feature>
<feature type="binding site" evidence="15">
    <location>
        <position position="190"/>
    </location>
    <ligand>
        <name>NADP(+)</name>
        <dbReference type="ChEBI" id="CHEBI:58349"/>
    </ligand>
</feature>
<dbReference type="eggNOG" id="COG0117">
    <property type="taxonomic scope" value="Bacteria"/>
</dbReference>
<evidence type="ECO:0000256" key="13">
    <source>
        <dbReference type="PIRNR" id="PIRNR006769"/>
    </source>
</evidence>
<evidence type="ECO:0000313" key="18">
    <source>
        <dbReference type="EMBL" id="ABK17069.1"/>
    </source>
</evidence>
<feature type="active site" description="Proton donor" evidence="14">
    <location>
        <position position="46"/>
    </location>
</feature>
<keyword evidence="6 13" id="KW-0686">Riboflavin biosynthesis</keyword>
<feature type="binding site" evidence="15">
    <location>
        <position position="162"/>
    </location>
    <ligand>
        <name>substrate</name>
    </ligand>
</feature>
<feature type="domain" description="CMP/dCMP-type deaminase" evidence="17">
    <location>
        <begin position="1"/>
        <end position="117"/>
    </location>
</feature>
<dbReference type="GO" id="GO:0008703">
    <property type="term" value="F:5-amino-6-(5-phosphoribosylamino)uracil reductase activity"/>
    <property type="evidence" value="ECO:0007669"/>
    <property type="project" value="UniProtKB-EC"/>
</dbReference>
<dbReference type="NCBIfam" id="TIGR00326">
    <property type="entry name" value="eubact_ribD"/>
    <property type="match status" value="1"/>
</dbReference>
<dbReference type="InterPro" id="IPR002125">
    <property type="entry name" value="CMP_dCMP_dom"/>
</dbReference>
<dbReference type="GO" id="GO:0009231">
    <property type="term" value="P:riboflavin biosynthetic process"/>
    <property type="evidence" value="ECO:0007669"/>
    <property type="project" value="UniProtKB-UniPathway"/>
</dbReference>
<keyword evidence="19" id="KW-1185">Reference proteome</keyword>
<evidence type="ECO:0000256" key="5">
    <source>
        <dbReference type="ARBA" id="ARBA00007417"/>
    </source>
</evidence>
<comment type="cofactor">
    <cofactor evidence="13 16">
        <name>Zn(2+)</name>
        <dbReference type="ChEBI" id="CHEBI:29105"/>
    </cofactor>
    <text evidence="13 16">Binds 1 zinc ion.</text>
</comment>
<dbReference type="STRING" id="335543.Sfum_1378"/>
<keyword evidence="8 13" id="KW-0378">Hydrolase</keyword>
<dbReference type="PROSITE" id="PS51747">
    <property type="entry name" value="CYT_DCMP_DEAMINASES_2"/>
    <property type="match status" value="1"/>
</dbReference>
<accession>A0LI17</accession>
<proteinExistence type="inferred from homology"/>
<evidence type="ECO:0000256" key="2">
    <source>
        <dbReference type="ARBA" id="ARBA00004882"/>
    </source>
</evidence>
<dbReference type="EC" id="1.1.1.193" evidence="13"/>
<dbReference type="PROSITE" id="PS00903">
    <property type="entry name" value="CYT_DCMP_DEAMINASES_1"/>
    <property type="match status" value="1"/>
</dbReference>
<dbReference type="InterPro" id="IPR011549">
    <property type="entry name" value="RibD_C"/>
</dbReference>
<dbReference type="SUPFAM" id="SSF53927">
    <property type="entry name" value="Cytidine deaminase-like"/>
    <property type="match status" value="1"/>
</dbReference>
<feature type="binding site" evidence="15">
    <location>
        <position position="218"/>
    </location>
    <ligand>
        <name>NADP(+)</name>
        <dbReference type="ChEBI" id="CHEBI:58349"/>
    </ligand>
</feature>
<dbReference type="EC" id="3.5.4.26" evidence="13"/>
<feature type="binding site" evidence="16">
    <location>
        <position position="78"/>
    </location>
    <ligand>
        <name>Zn(2+)</name>
        <dbReference type="ChEBI" id="CHEBI:29105"/>
        <note>catalytic</note>
    </ligand>
</feature>
<dbReference type="eggNOG" id="COG1985">
    <property type="taxonomic scope" value="Bacteria"/>
</dbReference>
<dbReference type="InterPro" id="IPR024072">
    <property type="entry name" value="DHFR-like_dom_sf"/>
</dbReference>
<dbReference type="SUPFAM" id="SSF53597">
    <property type="entry name" value="Dihydrofolate reductase-like"/>
    <property type="match status" value="1"/>
</dbReference>
<keyword evidence="10 13" id="KW-0521">NADP</keyword>
<feature type="binding site" evidence="15">
    <location>
        <position position="194"/>
    </location>
    <ligand>
        <name>NADP(+)</name>
        <dbReference type="ChEBI" id="CHEBI:58349"/>
    </ligand>
</feature>
<sequence>MKRALRLAAKGAGRTSPNPMVGAVVVRGETTVAEGFHEFVGGPHAEVNALRQAGDKARGATLYVTLEPCNHQGRTPPCTRAVLDSGVATVVIGMEDPNPGVRGGGASFLRSHGLRVHAGILEKECRALNQPFIKHVTTGLPYVTLKAAVTLDGAIASSSGDSKWISNERSRKFAHHLRCISDGVLIGIGTALADDPLLSARIKRRPACRQPVRIVLDSRLRLPLESALVRTAAEFPLMVVCGRDAPPTREKALVDAGAEVMRLSSGKGGIHLPELLRALGSKGLCSLLVEGGATVLGAFLDNGLADDFHFFYAPKVLGDPAGTPMVRGRGRERMADAVPVFDVRVRRFGEDVMLSGRLTEHLY</sequence>
<dbReference type="InterPro" id="IPR016192">
    <property type="entry name" value="APOBEC/CMP_deaminase_Zn-bd"/>
</dbReference>
<dbReference type="OrthoDB" id="9800865at2"/>
<dbReference type="PIRSF" id="PIRSF006769">
    <property type="entry name" value="RibD"/>
    <property type="match status" value="1"/>
</dbReference>
<dbReference type="PANTHER" id="PTHR38011:SF7">
    <property type="entry name" value="2,5-DIAMINO-6-RIBOSYLAMINO-4(3H)-PYRIMIDINONE 5'-PHOSPHATE REDUCTASE"/>
    <property type="match status" value="1"/>
</dbReference>
<dbReference type="InterPro" id="IPR050765">
    <property type="entry name" value="Riboflavin_Biosynth_HTPR"/>
</dbReference>
<dbReference type="GO" id="GO:0050661">
    <property type="term" value="F:NADP binding"/>
    <property type="evidence" value="ECO:0007669"/>
    <property type="project" value="InterPro"/>
</dbReference>
<feature type="binding site" evidence="15">
    <location>
        <position position="201"/>
    </location>
    <ligand>
        <name>substrate</name>
    </ligand>
</feature>
<evidence type="ECO:0000256" key="8">
    <source>
        <dbReference type="ARBA" id="ARBA00022801"/>
    </source>
</evidence>
<dbReference type="CDD" id="cd01284">
    <property type="entry name" value="Riboflavin_deaminase-reductase"/>
    <property type="match status" value="1"/>
</dbReference>
<dbReference type="Pfam" id="PF00383">
    <property type="entry name" value="dCMP_cyt_deam_1"/>
    <property type="match status" value="1"/>
</dbReference>
<evidence type="ECO:0000256" key="10">
    <source>
        <dbReference type="ARBA" id="ARBA00022857"/>
    </source>
</evidence>
<comment type="similarity">
    <text evidence="4 13">In the N-terminal section; belongs to the cytidine and deoxycytidylate deaminase family.</text>
</comment>
<dbReference type="InterPro" id="IPR016193">
    <property type="entry name" value="Cytidine_deaminase-like"/>
</dbReference>
<protein>
    <recommendedName>
        <fullName evidence="13">Riboflavin biosynthesis protein RibD</fullName>
    </recommendedName>
    <domain>
        <recommendedName>
            <fullName evidence="13">Diaminohydroxyphosphoribosylaminopyrimidine deaminase</fullName>
            <shortName evidence="13">DRAP deaminase</shortName>
            <ecNumber evidence="13">3.5.4.26</ecNumber>
        </recommendedName>
        <alternativeName>
            <fullName evidence="13">Riboflavin-specific deaminase</fullName>
        </alternativeName>
    </domain>
    <domain>
        <recommendedName>
            <fullName evidence="13">5-amino-6-(5-phosphoribosylamino)uracil reductase</fullName>
            <ecNumber evidence="13">1.1.1.193</ecNumber>
        </recommendedName>
        <alternativeName>
            <fullName evidence="13">HTP reductase</fullName>
        </alternativeName>
    </domain>
</protein>
<dbReference type="HOGENOM" id="CLU_036590_1_1_7"/>
<organism evidence="18 19">
    <name type="scientific">Syntrophobacter fumaroxidans (strain DSM 10017 / MPOB)</name>
    <dbReference type="NCBI Taxonomy" id="335543"/>
    <lineage>
        <taxon>Bacteria</taxon>
        <taxon>Pseudomonadati</taxon>
        <taxon>Thermodesulfobacteriota</taxon>
        <taxon>Syntrophobacteria</taxon>
        <taxon>Syntrophobacterales</taxon>
        <taxon>Syntrophobacteraceae</taxon>
        <taxon>Syntrophobacter</taxon>
    </lineage>
</organism>
<comment type="catalytic activity">
    <reaction evidence="13">
        <text>5-amino-6-(5-phospho-D-ribitylamino)uracil + NADP(+) = 5-amino-6-(5-phospho-D-ribosylamino)uracil + NADPH + H(+)</text>
        <dbReference type="Rhea" id="RHEA:17845"/>
        <dbReference type="ChEBI" id="CHEBI:15378"/>
        <dbReference type="ChEBI" id="CHEBI:57783"/>
        <dbReference type="ChEBI" id="CHEBI:58349"/>
        <dbReference type="ChEBI" id="CHEBI:58421"/>
        <dbReference type="ChEBI" id="CHEBI:58453"/>
        <dbReference type="EC" id="1.1.1.193"/>
    </reaction>
</comment>
<evidence type="ECO:0000256" key="15">
    <source>
        <dbReference type="PIRSR" id="PIRSR006769-2"/>
    </source>
</evidence>
<evidence type="ECO:0000256" key="7">
    <source>
        <dbReference type="ARBA" id="ARBA00022723"/>
    </source>
</evidence>
<feature type="binding site" evidence="15">
    <location>
        <position position="148"/>
    </location>
    <ligand>
        <name>NADP(+)</name>
        <dbReference type="ChEBI" id="CHEBI:58349"/>
    </ligand>
</feature>
<dbReference type="EMBL" id="CP000478">
    <property type="protein sequence ID" value="ABK17069.1"/>
    <property type="molecule type" value="Genomic_DNA"/>
</dbReference>
<dbReference type="InterPro" id="IPR004794">
    <property type="entry name" value="Eubact_RibD"/>
</dbReference>
<feature type="binding site" evidence="16">
    <location>
        <position position="69"/>
    </location>
    <ligand>
        <name>Zn(2+)</name>
        <dbReference type="ChEBI" id="CHEBI:29105"/>
        <note>catalytic</note>
    </ligand>
</feature>
<dbReference type="NCBIfam" id="TIGR00227">
    <property type="entry name" value="ribD_Cterm"/>
    <property type="match status" value="1"/>
</dbReference>
<dbReference type="AlphaFoldDB" id="A0LI17"/>
<dbReference type="Proteomes" id="UP000001784">
    <property type="component" value="Chromosome"/>
</dbReference>
<evidence type="ECO:0000256" key="11">
    <source>
        <dbReference type="ARBA" id="ARBA00023002"/>
    </source>
</evidence>
<evidence type="ECO:0000256" key="6">
    <source>
        <dbReference type="ARBA" id="ARBA00022619"/>
    </source>
</evidence>
<comment type="function">
    <text evidence="1 13">Converts 2,5-diamino-6-(ribosylamino)-4(3h)-pyrimidinone 5'-phosphate into 5-amino-6-(ribosylamino)-2,4(1h,3h)-pyrimidinedione 5'-phosphate.</text>
</comment>
<evidence type="ECO:0000256" key="16">
    <source>
        <dbReference type="PIRSR" id="PIRSR006769-3"/>
    </source>
</evidence>
<keyword evidence="11 13" id="KW-0560">Oxidoreductase</keyword>
<dbReference type="KEGG" id="sfu:Sfum_1378"/>
<feature type="binding site" evidence="15">
    <location>
        <begin position="292"/>
        <end position="298"/>
    </location>
    <ligand>
        <name>NADP(+)</name>
        <dbReference type="ChEBI" id="CHEBI:58349"/>
    </ligand>
</feature>
<dbReference type="Gene3D" id="3.40.140.10">
    <property type="entry name" value="Cytidine Deaminase, domain 2"/>
    <property type="match status" value="1"/>
</dbReference>
<evidence type="ECO:0000256" key="12">
    <source>
        <dbReference type="ARBA" id="ARBA00023268"/>
    </source>
</evidence>
<comment type="similarity">
    <text evidence="5 13">In the C-terminal section; belongs to the HTP reductase family.</text>
</comment>
<evidence type="ECO:0000259" key="17">
    <source>
        <dbReference type="PROSITE" id="PS51747"/>
    </source>
</evidence>
<dbReference type="Gene3D" id="3.40.430.10">
    <property type="entry name" value="Dihydrofolate Reductase, subunit A"/>
    <property type="match status" value="1"/>
</dbReference>
<feature type="binding site" evidence="16">
    <location>
        <position position="44"/>
    </location>
    <ligand>
        <name>Zn(2+)</name>
        <dbReference type="ChEBI" id="CHEBI:29105"/>
        <note>catalytic</note>
    </ligand>
</feature>
<comment type="catalytic activity">
    <reaction evidence="13">
        <text>2,5-diamino-6-hydroxy-4-(5-phosphoribosylamino)-pyrimidine + H2O + H(+) = 5-amino-6-(5-phospho-D-ribosylamino)uracil + NH4(+)</text>
        <dbReference type="Rhea" id="RHEA:21868"/>
        <dbReference type="ChEBI" id="CHEBI:15377"/>
        <dbReference type="ChEBI" id="CHEBI:15378"/>
        <dbReference type="ChEBI" id="CHEBI:28938"/>
        <dbReference type="ChEBI" id="CHEBI:58453"/>
        <dbReference type="ChEBI" id="CHEBI:58614"/>
        <dbReference type="EC" id="3.5.4.26"/>
    </reaction>
</comment>
<keyword evidence="12" id="KW-0511">Multifunctional enzyme</keyword>
<dbReference type="InParanoid" id="A0LI17"/>
<evidence type="ECO:0000256" key="4">
    <source>
        <dbReference type="ARBA" id="ARBA00005259"/>
    </source>
</evidence>
<feature type="binding site" evidence="15">
    <location>
        <position position="164"/>
    </location>
    <ligand>
        <name>NADP(+)</name>
        <dbReference type="ChEBI" id="CHEBI:58349"/>
    </ligand>
</feature>
<comment type="pathway">
    <text evidence="2 13">Cofactor biosynthesis; riboflavin biosynthesis; 5-amino-6-(D-ribitylamino)uracil from GTP: step 2/4.</text>
</comment>
<evidence type="ECO:0000313" key="19">
    <source>
        <dbReference type="Proteomes" id="UP000001784"/>
    </source>
</evidence>
<dbReference type="InterPro" id="IPR002734">
    <property type="entry name" value="RibDG_C"/>
</dbReference>
<dbReference type="GO" id="GO:0008270">
    <property type="term" value="F:zinc ion binding"/>
    <property type="evidence" value="ECO:0007669"/>
    <property type="project" value="InterPro"/>
</dbReference>
<comment type="pathway">
    <text evidence="3 13">Cofactor biosynthesis; riboflavin biosynthesis; 5-amino-6-(D-ribitylamino)uracil from GTP: step 3/4.</text>
</comment>
<keyword evidence="7 13" id="KW-0479">Metal-binding</keyword>
<dbReference type="GO" id="GO:0008835">
    <property type="term" value="F:diaminohydroxyphosphoribosylaminopyrimidine deaminase activity"/>
    <property type="evidence" value="ECO:0007669"/>
    <property type="project" value="UniProtKB-EC"/>
</dbReference>
<dbReference type="PANTHER" id="PTHR38011">
    <property type="entry name" value="DIHYDROFOLATE REDUCTASE FAMILY PROTEIN (AFU_ORTHOLOGUE AFUA_8G06820)"/>
    <property type="match status" value="1"/>
</dbReference>
<dbReference type="Pfam" id="PF01872">
    <property type="entry name" value="RibD_C"/>
    <property type="match status" value="1"/>
</dbReference>
<name>A0LI17_SYNFM</name>
<evidence type="ECO:0000256" key="3">
    <source>
        <dbReference type="ARBA" id="ARBA00004910"/>
    </source>
</evidence>
<dbReference type="FunFam" id="3.40.140.10:FF:000025">
    <property type="entry name" value="Riboflavin biosynthesis protein RibD"/>
    <property type="match status" value="1"/>
</dbReference>
<dbReference type="UniPathway" id="UPA00275">
    <property type="reaction ID" value="UER00401"/>
</dbReference>
<feature type="binding site" evidence="15">
    <location>
        <position position="178"/>
    </location>
    <ligand>
        <name>substrate</name>
    </ligand>
</feature>
<keyword evidence="9 13" id="KW-0862">Zinc</keyword>
<feature type="binding site" evidence="15">
    <location>
        <position position="290"/>
    </location>
    <ligand>
        <name>substrate</name>
    </ligand>
</feature>
<dbReference type="FunCoup" id="A0LI17">
    <property type="interactions" value="496"/>
</dbReference>
<gene>
    <name evidence="18" type="ordered locus">Sfum_1378</name>
</gene>
<evidence type="ECO:0000256" key="14">
    <source>
        <dbReference type="PIRSR" id="PIRSR006769-1"/>
    </source>
</evidence>
<evidence type="ECO:0000256" key="1">
    <source>
        <dbReference type="ARBA" id="ARBA00002151"/>
    </source>
</evidence>
<reference evidence="18 19" key="1">
    <citation type="submission" date="2006-10" db="EMBL/GenBank/DDBJ databases">
        <title>Complete sequence of Syntrophobacter fumaroxidans MPOB.</title>
        <authorList>
            <consortium name="US DOE Joint Genome Institute"/>
            <person name="Copeland A."/>
            <person name="Lucas S."/>
            <person name="Lapidus A."/>
            <person name="Barry K."/>
            <person name="Detter J.C."/>
            <person name="Glavina del Rio T."/>
            <person name="Hammon N."/>
            <person name="Israni S."/>
            <person name="Pitluck S."/>
            <person name="Goltsman E.G."/>
            <person name="Martinez M."/>
            <person name="Schmutz J."/>
            <person name="Larimer F."/>
            <person name="Land M."/>
            <person name="Hauser L."/>
            <person name="Kyrpides N."/>
            <person name="Kim E."/>
            <person name="Boone D.R."/>
            <person name="Brockman F."/>
            <person name="Culley D."/>
            <person name="Ferry J."/>
            <person name="Gunsalus R."/>
            <person name="McInerney M.J."/>
            <person name="Morrison M."/>
            <person name="Plugge C."/>
            <person name="Rohlin L."/>
            <person name="Scholten J."/>
            <person name="Sieber J."/>
            <person name="Stams A.J.M."/>
            <person name="Worm P."/>
            <person name="Henstra A.M."/>
            <person name="Richardson P."/>
        </authorList>
    </citation>
    <scope>NUCLEOTIDE SEQUENCE [LARGE SCALE GENOMIC DNA]</scope>
    <source>
        <strain evidence="19">DSM 10017 / MPOB</strain>
    </source>
</reference>
<evidence type="ECO:0000256" key="9">
    <source>
        <dbReference type="ARBA" id="ARBA00022833"/>
    </source>
</evidence>